<sequence length="33" mass="3864">MTNNIKENQMNDMPNEVHLAVKKCIKHLIRKTA</sequence>
<accession>A0A6C0I693</accession>
<protein>
    <submittedName>
        <fullName evidence="1">Uncharacterized protein</fullName>
    </submittedName>
</protein>
<reference evidence="1" key="1">
    <citation type="journal article" date="2020" name="Nature">
        <title>Giant virus diversity and host interactions through global metagenomics.</title>
        <authorList>
            <person name="Schulz F."/>
            <person name="Roux S."/>
            <person name="Paez-Espino D."/>
            <person name="Jungbluth S."/>
            <person name="Walsh D.A."/>
            <person name="Denef V.J."/>
            <person name="McMahon K.D."/>
            <person name="Konstantinidis K.T."/>
            <person name="Eloe-Fadrosh E.A."/>
            <person name="Kyrpides N.C."/>
            <person name="Woyke T."/>
        </authorList>
    </citation>
    <scope>NUCLEOTIDE SEQUENCE</scope>
    <source>
        <strain evidence="1">GVMAG-M-3300023184-191</strain>
    </source>
</reference>
<evidence type="ECO:0000313" key="1">
    <source>
        <dbReference type="EMBL" id="QHT87925.1"/>
    </source>
</evidence>
<dbReference type="AlphaFoldDB" id="A0A6C0I693"/>
<name>A0A6C0I693_9ZZZZ</name>
<proteinExistence type="predicted"/>
<dbReference type="EMBL" id="MN740104">
    <property type="protein sequence ID" value="QHT87925.1"/>
    <property type="molecule type" value="Genomic_DNA"/>
</dbReference>
<organism evidence="1">
    <name type="scientific">viral metagenome</name>
    <dbReference type="NCBI Taxonomy" id="1070528"/>
    <lineage>
        <taxon>unclassified sequences</taxon>
        <taxon>metagenomes</taxon>
        <taxon>organismal metagenomes</taxon>
    </lineage>
</organism>